<dbReference type="KEGG" id="cef:CE0835"/>
<sequence>MPGQAASPGFNPHGTGQPPTPRRGRSLQRVLSAVRYPLPRSEDSSMTHAPIKDLREFWRDLLQRFQPVVEAWKEAIEKFREGLDEIEEALTTYQEREKKRAYEHMITPPLDHTLAQVTHTRSKPPRPHRTYRRRTP</sequence>
<evidence type="ECO:0000256" key="2">
    <source>
        <dbReference type="SAM" id="MobiDB-lite"/>
    </source>
</evidence>
<evidence type="ECO:0000256" key="1">
    <source>
        <dbReference type="SAM" id="Coils"/>
    </source>
</evidence>
<evidence type="ECO:0000313" key="3">
    <source>
        <dbReference type="EMBL" id="BAC17645.1"/>
    </source>
</evidence>
<accession>Q8FRC6</accession>
<keyword evidence="1" id="KW-0175">Coiled coil</keyword>
<protein>
    <submittedName>
        <fullName evidence="3">Uncharacterized protein</fullName>
    </submittedName>
</protein>
<dbReference type="HOGENOM" id="CLU_1871940_0_0_11"/>
<feature type="region of interest" description="Disordered" evidence="2">
    <location>
        <begin position="100"/>
        <end position="136"/>
    </location>
</feature>
<feature type="region of interest" description="Disordered" evidence="2">
    <location>
        <begin position="1"/>
        <end position="26"/>
    </location>
</feature>
<evidence type="ECO:0000313" key="4">
    <source>
        <dbReference type="Proteomes" id="UP000001409"/>
    </source>
</evidence>
<proteinExistence type="predicted"/>
<feature type="coiled-coil region" evidence="1">
    <location>
        <begin position="69"/>
        <end position="96"/>
    </location>
</feature>
<reference evidence="3 4" key="1">
    <citation type="journal article" date="2003" name="Genome Res.">
        <title>Comparative complete genome sequence analysis of the amino acid replacements responsible for the thermostability of Corynebacterium efficiens.</title>
        <authorList>
            <person name="Nishio Y."/>
            <person name="Nakamura Y."/>
            <person name="Kawarabayasi Y."/>
            <person name="Usuda Y."/>
            <person name="Kimura E."/>
            <person name="Sugimoto S."/>
            <person name="Matsui K."/>
            <person name="Yamagishi A."/>
            <person name="Kikuchi H."/>
            <person name="Ikeo K."/>
            <person name="Gojobori T."/>
        </authorList>
    </citation>
    <scope>NUCLEOTIDE SEQUENCE [LARGE SCALE GENOMIC DNA]</scope>
    <source>
        <strain evidence="4">DSM 44549 / YS-314 / AJ 12310 / JCM 11189 / NBRC 100395</strain>
    </source>
</reference>
<organism evidence="3 4">
    <name type="scientific">Corynebacterium efficiens (strain DSM 44549 / YS-314 / AJ 12310 / JCM 11189 / NBRC 100395)</name>
    <dbReference type="NCBI Taxonomy" id="196164"/>
    <lineage>
        <taxon>Bacteria</taxon>
        <taxon>Bacillati</taxon>
        <taxon>Actinomycetota</taxon>
        <taxon>Actinomycetes</taxon>
        <taxon>Mycobacteriales</taxon>
        <taxon>Corynebacteriaceae</taxon>
        <taxon>Corynebacterium</taxon>
    </lineage>
</organism>
<name>Q8FRC6_COREF</name>
<dbReference type="AlphaFoldDB" id="Q8FRC6"/>
<dbReference type="Proteomes" id="UP000001409">
    <property type="component" value="Chromosome"/>
</dbReference>
<keyword evidence="4" id="KW-1185">Reference proteome</keyword>
<feature type="compositionally biased region" description="Basic residues" evidence="2">
    <location>
        <begin position="120"/>
        <end position="136"/>
    </location>
</feature>
<dbReference type="EMBL" id="BA000035">
    <property type="protein sequence ID" value="BAC17645.1"/>
    <property type="molecule type" value="Genomic_DNA"/>
</dbReference>